<dbReference type="Proteomes" id="UP001281410">
    <property type="component" value="Unassembled WGS sequence"/>
</dbReference>
<dbReference type="SUPFAM" id="SSF52058">
    <property type="entry name" value="L domain-like"/>
    <property type="match status" value="1"/>
</dbReference>
<dbReference type="Gene3D" id="3.80.10.10">
    <property type="entry name" value="Ribonuclease Inhibitor"/>
    <property type="match status" value="1"/>
</dbReference>
<keyword evidence="2" id="KW-1185">Reference proteome</keyword>
<protein>
    <submittedName>
        <fullName evidence="1">Uncharacterized protein</fullName>
    </submittedName>
</protein>
<sequence length="229" mass="25548">MPEQMNKQFTSLETLEISCCPKLESFPNGGLPPSLKKLLIQKCDSLTVLTDWGLNKMTLLTGLTIIGGCSKVESFPDVGLLPDSLTFIQISDFPVLQTLKLNGLQHLTLLKDLRINCSYLQRLSEGTLPSLILRVGALFCKMIVAPSFLNIKRMRKGNIGLPMSVGCGGEQCLYLCWNLISVCIYVGFRFELILQDVEVKFDMSNRMQAWRRTARSLGYFEGSEIGKGN</sequence>
<dbReference type="EMBL" id="JANJYJ010000003">
    <property type="protein sequence ID" value="KAK3223802.1"/>
    <property type="molecule type" value="Genomic_DNA"/>
</dbReference>
<accession>A0AAE0ATI9</accession>
<reference evidence="1" key="1">
    <citation type="journal article" date="2023" name="Plant J.">
        <title>Genome sequences and population genomics provide insights into the demographic history, inbreeding, and mutation load of two 'living fossil' tree species of Dipteronia.</title>
        <authorList>
            <person name="Feng Y."/>
            <person name="Comes H.P."/>
            <person name="Chen J."/>
            <person name="Zhu S."/>
            <person name="Lu R."/>
            <person name="Zhang X."/>
            <person name="Li P."/>
            <person name="Qiu J."/>
            <person name="Olsen K.M."/>
            <person name="Qiu Y."/>
        </authorList>
    </citation>
    <scope>NUCLEOTIDE SEQUENCE</scope>
    <source>
        <strain evidence="1">NBL</strain>
    </source>
</reference>
<comment type="caution">
    <text evidence="1">The sequence shown here is derived from an EMBL/GenBank/DDBJ whole genome shotgun (WGS) entry which is preliminary data.</text>
</comment>
<organism evidence="1 2">
    <name type="scientific">Dipteronia sinensis</name>
    <dbReference type="NCBI Taxonomy" id="43782"/>
    <lineage>
        <taxon>Eukaryota</taxon>
        <taxon>Viridiplantae</taxon>
        <taxon>Streptophyta</taxon>
        <taxon>Embryophyta</taxon>
        <taxon>Tracheophyta</taxon>
        <taxon>Spermatophyta</taxon>
        <taxon>Magnoliopsida</taxon>
        <taxon>eudicotyledons</taxon>
        <taxon>Gunneridae</taxon>
        <taxon>Pentapetalae</taxon>
        <taxon>rosids</taxon>
        <taxon>malvids</taxon>
        <taxon>Sapindales</taxon>
        <taxon>Sapindaceae</taxon>
        <taxon>Hippocastanoideae</taxon>
        <taxon>Acereae</taxon>
        <taxon>Dipteronia</taxon>
    </lineage>
</organism>
<proteinExistence type="predicted"/>
<dbReference type="AlphaFoldDB" id="A0AAE0ATI9"/>
<evidence type="ECO:0000313" key="1">
    <source>
        <dbReference type="EMBL" id="KAK3223802.1"/>
    </source>
</evidence>
<evidence type="ECO:0000313" key="2">
    <source>
        <dbReference type="Proteomes" id="UP001281410"/>
    </source>
</evidence>
<name>A0AAE0ATI9_9ROSI</name>
<gene>
    <name evidence="1" type="ORF">Dsin_010827</name>
</gene>
<dbReference type="InterPro" id="IPR032675">
    <property type="entry name" value="LRR_dom_sf"/>
</dbReference>